<protein>
    <recommendedName>
        <fullName evidence="4">LPS-assembly protein LptD</fullName>
    </recommendedName>
</protein>
<dbReference type="GO" id="GO:0009279">
    <property type="term" value="C:cell outer membrane"/>
    <property type="evidence" value="ECO:0007669"/>
    <property type="project" value="TreeGrafter"/>
</dbReference>
<organism evidence="2 3">
    <name type="scientific">candidate division WOR-1 bacterium RIFOXYB2_FULL_48_7</name>
    <dbReference type="NCBI Taxonomy" id="1802583"/>
    <lineage>
        <taxon>Bacteria</taxon>
        <taxon>Bacillati</taxon>
        <taxon>Saganbacteria</taxon>
    </lineage>
</organism>
<dbReference type="GO" id="GO:1990351">
    <property type="term" value="C:transporter complex"/>
    <property type="evidence" value="ECO:0007669"/>
    <property type="project" value="TreeGrafter"/>
</dbReference>
<accession>A0A1F4TRX2</accession>
<dbReference type="Gene3D" id="2.60.450.10">
    <property type="entry name" value="Lipopolysaccharide (LPS) transport protein A like domain"/>
    <property type="match status" value="1"/>
</dbReference>
<dbReference type="EMBL" id="MEUF01000027">
    <property type="protein sequence ID" value="OGC35462.1"/>
    <property type="molecule type" value="Genomic_DNA"/>
</dbReference>
<reference evidence="2 3" key="1">
    <citation type="journal article" date="2016" name="Nat. Commun.">
        <title>Thousands of microbial genomes shed light on interconnected biogeochemical processes in an aquifer system.</title>
        <authorList>
            <person name="Anantharaman K."/>
            <person name="Brown C.T."/>
            <person name="Hug L.A."/>
            <person name="Sharon I."/>
            <person name="Castelle C.J."/>
            <person name="Probst A.J."/>
            <person name="Thomas B.C."/>
            <person name="Singh A."/>
            <person name="Wilkins M.J."/>
            <person name="Karaoz U."/>
            <person name="Brodie E.L."/>
            <person name="Williams K.H."/>
            <person name="Hubbard S.S."/>
            <person name="Banfield J.F."/>
        </authorList>
    </citation>
    <scope>NUCLEOTIDE SEQUENCE [LARGE SCALE GENOMIC DNA]</scope>
</reference>
<dbReference type="PANTHER" id="PTHR30189:SF1">
    <property type="entry name" value="LPS-ASSEMBLY PROTEIN LPTD"/>
    <property type="match status" value="1"/>
</dbReference>
<sequence length="764" mass="87765">MRRWGGLLLFWLLFAPVILAAVDQTEIPVTLRAEKLRYYDNSSLVEALGSVEVEFSNAKIKADSLIMDTATDVATAEGHVRLFSRDYDATADQMVYNISSESFVFLGFKSKNRPKNIKGELYISAKQLTDYDQVMRGEQGTITTCGADKPHFSQGAQAMTYYPDDHAEGANSLTYVGRLPVMWLPYIRYEMKKPMQKMFNFGHNDVEGDFVKTAWAWPAGLLLIDLMEKKGIGLGNEYKFNNQNYGLGRLYLYQVNEKDTGLSDWVFRLDDEKMLNEKTKLKFSQRYTSIYQIPSGRLDQTALSLNVSYADKDKRSINMETLDDRLGNLKRYTLQFNQQMGGTFLTYGANYDYAKTAPLWMRGSQTLGWRQALLNNRVNFSFNSTYNHSTAYAGDSGQERVAPAVEFTGAENWFNWRYSQNWFIDLRQYLSPGIARYESTEKQPEIEINPRAIDFKLFSLASSFGFGNYREVKTLPQLGIMRDFTASRFKIGLNATKSLPAGPGTTLSLGAGLDQQLYSPGDQLYAYRENAGLTTDLGGWFRNELAYRKGSTDGNSPFFFDKLNTTFHEATEKITFYRGNQFRWSFTGGRNWQTNKWYDLMTYLSVTPHKNLRWALDSGWDIENTKYKDLVTSLGLVPSDIFALSLALRHDLNLGEVRSASALYDLYFMKGAPNQMHVTLSQVYDTSSRELKLRDIAIVKDLHCWEMRYAYSDYRKEFSFTFRLKAMPDEPFGYASGRGFYFEGFQEAEKQLKNLKMEGEIRRY</sequence>
<name>A0A1F4TRX2_UNCSA</name>
<proteinExistence type="predicted"/>
<evidence type="ECO:0000313" key="3">
    <source>
        <dbReference type="Proteomes" id="UP000178951"/>
    </source>
</evidence>
<dbReference type="Proteomes" id="UP000178951">
    <property type="component" value="Unassembled WGS sequence"/>
</dbReference>
<feature type="chain" id="PRO_5009514669" description="LPS-assembly protein LptD" evidence="1">
    <location>
        <begin position="21"/>
        <end position="764"/>
    </location>
</feature>
<evidence type="ECO:0008006" key="4">
    <source>
        <dbReference type="Google" id="ProtNLM"/>
    </source>
</evidence>
<dbReference type="InterPro" id="IPR050218">
    <property type="entry name" value="LptD"/>
</dbReference>
<dbReference type="AlphaFoldDB" id="A0A1F4TRX2"/>
<evidence type="ECO:0000256" key="1">
    <source>
        <dbReference type="SAM" id="SignalP"/>
    </source>
</evidence>
<feature type="signal peptide" evidence="1">
    <location>
        <begin position="1"/>
        <end position="20"/>
    </location>
</feature>
<evidence type="ECO:0000313" key="2">
    <source>
        <dbReference type="EMBL" id="OGC35462.1"/>
    </source>
</evidence>
<dbReference type="STRING" id="1802583.A2311_04670"/>
<dbReference type="PANTHER" id="PTHR30189">
    <property type="entry name" value="LPS-ASSEMBLY PROTEIN"/>
    <property type="match status" value="1"/>
</dbReference>
<keyword evidence="1" id="KW-0732">Signal</keyword>
<comment type="caution">
    <text evidence="2">The sequence shown here is derived from an EMBL/GenBank/DDBJ whole genome shotgun (WGS) entry which is preliminary data.</text>
</comment>
<gene>
    <name evidence="2" type="ORF">A2311_04670</name>
</gene>